<feature type="transmembrane region" description="Helical" evidence="10">
    <location>
        <begin position="201"/>
        <end position="222"/>
    </location>
</feature>
<keyword evidence="5 10" id="KW-0812">Transmembrane</keyword>
<dbReference type="Pfam" id="PF01554">
    <property type="entry name" value="MatE"/>
    <property type="match status" value="2"/>
</dbReference>
<feature type="transmembrane region" description="Helical" evidence="10">
    <location>
        <begin position="57"/>
        <end position="78"/>
    </location>
</feature>
<keyword evidence="8 10" id="KW-0472">Membrane</keyword>
<feature type="transmembrane region" description="Helical" evidence="10">
    <location>
        <begin position="243"/>
        <end position="270"/>
    </location>
</feature>
<evidence type="ECO:0000256" key="4">
    <source>
        <dbReference type="ARBA" id="ARBA00022475"/>
    </source>
</evidence>
<dbReference type="Proteomes" id="UP000291286">
    <property type="component" value="Unassembled WGS sequence"/>
</dbReference>
<evidence type="ECO:0000256" key="10">
    <source>
        <dbReference type="SAM" id="Phobius"/>
    </source>
</evidence>
<keyword evidence="2" id="KW-0813">Transport</keyword>
<dbReference type="NCBIfam" id="TIGR00797">
    <property type="entry name" value="matE"/>
    <property type="match status" value="1"/>
</dbReference>
<dbReference type="EMBL" id="SHMB01000001">
    <property type="protein sequence ID" value="TAA32751.1"/>
    <property type="molecule type" value="Genomic_DNA"/>
</dbReference>
<feature type="transmembrane region" description="Helical" evidence="10">
    <location>
        <begin position="107"/>
        <end position="133"/>
    </location>
</feature>
<evidence type="ECO:0000256" key="9">
    <source>
        <dbReference type="ARBA" id="ARBA00031636"/>
    </source>
</evidence>
<keyword evidence="7" id="KW-0406">Ion transport</keyword>
<feature type="transmembrane region" description="Helical" evidence="10">
    <location>
        <begin position="12"/>
        <end position="37"/>
    </location>
</feature>
<keyword evidence="6 10" id="KW-1133">Transmembrane helix</keyword>
<organism evidence="11 12">
    <name type="scientific">Pseudoxanthomonas winnipegensis</name>
    <dbReference type="NCBI Taxonomy" id="2480810"/>
    <lineage>
        <taxon>Bacteria</taxon>
        <taxon>Pseudomonadati</taxon>
        <taxon>Pseudomonadota</taxon>
        <taxon>Gammaproteobacteria</taxon>
        <taxon>Lysobacterales</taxon>
        <taxon>Lysobacteraceae</taxon>
        <taxon>Pseudoxanthomonas</taxon>
    </lineage>
</organism>
<reference evidence="11 12" key="1">
    <citation type="submission" date="2019-02" db="EMBL/GenBank/DDBJ databases">
        <title>WGS of Pseudoxanthomonas species novum from clinical isolates.</title>
        <authorList>
            <person name="Bernier A.-M."/>
            <person name="Bernard K."/>
            <person name="Vachon A."/>
        </authorList>
    </citation>
    <scope>NUCLEOTIDE SEQUENCE [LARGE SCALE GENOMIC DNA]</scope>
    <source>
        <strain evidence="11 12">NML171202</strain>
    </source>
</reference>
<evidence type="ECO:0000256" key="1">
    <source>
        <dbReference type="ARBA" id="ARBA00004429"/>
    </source>
</evidence>
<evidence type="ECO:0000313" key="11">
    <source>
        <dbReference type="EMBL" id="TAA32751.1"/>
    </source>
</evidence>
<feature type="transmembrane region" description="Helical" evidence="10">
    <location>
        <begin position="399"/>
        <end position="421"/>
    </location>
</feature>
<feature type="transmembrane region" description="Helical" evidence="10">
    <location>
        <begin position="368"/>
        <end position="387"/>
    </location>
</feature>
<dbReference type="RefSeq" id="WP_130514595.1">
    <property type="nucleotide sequence ID" value="NZ_SHMB01000001.1"/>
</dbReference>
<gene>
    <name evidence="11" type="ORF">EA661_00190</name>
</gene>
<evidence type="ECO:0000313" key="12">
    <source>
        <dbReference type="Proteomes" id="UP000291286"/>
    </source>
</evidence>
<dbReference type="GO" id="GO:0015297">
    <property type="term" value="F:antiporter activity"/>
    <property type="evidence" value="ECO:0007669"/>
    <property type="project" value="UniProtKB-KW"/>
</dbReference>
<protein>
    <recommendedName>
        <fullName evidence="9">Multidrug-efflux transporter</fullName>
    </recommendedName>
</protein>
<evidence type="ECO:0000256" key="8">
    <source>
        <dbReference type="ARBA" id="ARBA00023136"/>
    </source>
</evidence>
<accession>A0A4Q8LPK0</accession>
<evidence type="ECO:0000256" key="2">
    <source>
        <dbReference type="ARBA" id="ARBA00022448"/>
    </source>
</evidence>
<sequence>MSSRHAQQAGAAQLFLTAPVGRLFVSNALPMAIVLSLGGLLNAVDGVFVGRFVGPDALAAVSALFPLVMLTTALSALVGGGLSSRMARHLGAGQHAAAFDDLRAARALALVIGFGLMALFLTCGRPLAAALAGGGSWAAQLSHDYLRVIALAAPLQLLLGVYADASRTEGRAALVARLSVVMNLVNIAANAVLIAGCGLGVAGSALGTLLAQAVGLVLLVAARRRAVRGLPTPPRPGAIPAQAWRSILLLGLPVSLGLLGTVVVSATVILALRTAPDRETTLAAYGIVTRLMGLAFLVQMAMALAVQTIVGHHLGAGLPQRATACVRLGMVAAALWCLCVAVLLLAGGAELGWWFTPSREVAHDVARILHAQLLFYVCSGPLLVLALSVQAAGRAREAALLTLLKPWLLTPGLVLICVASWGSRALWWAFPLADAMLLCAVFVVWRLRRGRGPVGDATREGTP</sequence>
<dbReference type="InterPro" id="IPR002528">
    <property type="entry name" value="MATE_fam"/>
</dbReference>
<keyword evidence="3" id="KW-0050">Antiport</keyword>
<dbReference type="GO" id="GO:0005886">
    <property type="term" value="C:plasma membrane"/>
    <property type="evidence" value="ECO:0007669"/>
    <property type="project" value="UniProtKB-SubCell"/>
</dbReference>
<feature type="transmembrane region" description="Helical" evidence="10">
    <location>
        <begin position="427"/>
        <end position="445"/>
    </location>
</feature>
<keyword evidence="4" id="KW-1003">Cell membrane</keyword>
<comment type="caution">
    <text evidence="11">The sequence shown here is derived from an EMBL/GenBank/DDBJ whole genome shotgun (WGS) entry which is preliminary data.</text>
</comment>
<dbReference type="GO" id="GO:0006811">
    <property type="term" value="P:monoatomic ion transport"/>
    <property type="evidence" value="ECO:0007669"/>
    <property type="project" value="UniProtKB-KW"/>
</dbReference>
<dbReference type="PIRSF" id="PIRSF006603">
    <property type="entry name" value="DinF"/>
    <property type="match status" value="1"/>
</dbReference>
<evidence type="ECO:0000256" key="6">
    <source>
        <dbReference type="ARBA" id="ARBA00022989"/>
    </source>
</evidence>
<dbReference type="InterPro" id="IPR048279">
    <property type="entry name" value="MdtK-like"/>
</dbReference>
<evidence type="ECO:0000256" key="3">
    <source>
        <dbReference type="ARBA" id="ARBA00022449"/>
    </source>
</evidence>
<name>A0A4Q8LPK0_9GAMM</name>
<dbReference type="GO" id="GO:0042910">
    <property type="term" value="F:xenobiotic transmembrane transporter activity"/>
    <property type="evidence" value="ECO:0007669"/>
    <property type="project" value="InterPro"/>
</dbReference>
<dbReference type="PANTHER" id="PTHR43298">
    <property type="entry name" value="MULTIDRUG RESISTANCE PROTEIN NORM-RELATED"/>
    <property type="match status" value="1"/>
</dbReference>
<feature type="transmembrane region" description="Helical" evidence="10">
    <location>
        <begin position="282"/>
        <end position="306"/>
    </location>
</feature>
<comment type="subcellular location">
    <subcellularLocation>
        <location evidence="1">Cell inner membrane</location>
        <topology evidence="1">Multi-pass membrane protein</topology>
    </subcellularLocation>
</comment>
<dbReference type="PANTHER" id="PTHR43298:SF2">
    <property type="entry name" value="FMN_FAD EXPORTER YEEO-RELATED"/>
    <property type="match status" value="1"/>
</dbReference>
<feature type="transmembrane region" description="Helical" evidence="10">
    <location>
        <begin position="174"/>
        <end position="195"/>
    </location>
</feature>
<evidence type="ECO:0000256" key="5">
    <source>
        <dbReference type="ARBA" id="ARBA00022692"/>
    </source>
</evidence>
<feature type="transmembrane region" description="Helical" evidence="10">
    <location>
        <begin position="145"/>
        <end position="162"/>
    </location>
</feature>
<dbReference type="InterPro" id="IPR050222">
    <property type="entry name" value="MATE_MdtK"/>
</dbReference>
<evidence type="ECO:0000256" key="7">
    <source>
        <dbReference type="ARBA" id="ARBA00023065"/>
    </source>
</evidence>
<proteinExistence type="predicted"/>
<dbReference type="AlphaFoldDB" id="A0A4Q8LPK0"/>
<feature type="transmembrane region" description="Helical" evidence="10">
    <location>
        <begin position="326"/>
        <end position="348"/>
    </location>
</feature>